<gene>
    <name evidence="1" type="ORF">EDE15_2361</name>
</gene>
<dbReference type="GO" id="GO:0016798">
    <property type="term" value="F:hydrolase activity, acting on glycosyl bonds"/>
    <property type="evidence" value="ECO:0007669"/>
    <property type="project" value="InterPro"/>
</dbReference>
<dbReference type="SMR" id="A0A428MIZ7"/>
<keyword evidence="1" id="KW-0378">Hydrolase</keyword>
<proteinExistence type="predicted"/>
<dbReference type="AlphaFoldDB" id="A0A428MIZ7"/>
<dbReference type="PANTHER" id="PTHR46145">
    <property type="entry name" value="HEPARANASE"/>
    <property type="match status" value="1"/>
</dbReference>
<dbReference type="Pfam" id="PF03662">
    <property type="entry name" value="Glyco_hydro_79n"/>
    <property type="match status" value="1"/>
</dbReference>
<accession>A0A428MIZ7</accession>
<comment type="caution">
    <text evidence="1">The sequence shown here is derived from an EMBL/GenBank/DDBJ whole genome shotgun (WGS) entry which is preliminary data.</text>
</comment>
<dbReference type="PANTHER" id="PTHR46145:SF4">
    <property type="entry name" value="HEPARANASE"/>
    <property type="match status" value="1"/>
</dbReference>
<reference evidence="1 2" key="1">
    <citation type="submission" date="2018-12" db="EMBL/GenBank/DDBJ databases">
        <title>Sequencing of bacterial isolates from soil warming experiment in Harvard Forest, Massachusetts, USA.</title>
        <authorList>
            <person name="Deangelis K."/>
        </authorList>
    </citation>
    <scope>NUCLEOTIDE SEQUENCE [LARGE SCALE GENOMIC DNA]</scope>
    <source>
        <strain evidence="1 2">EB153</strain>
    </source>
</reference>
<dbReference type="SUPFAM" id="SSF51445">
    <property type="entry name" value="(Trans)glycosidases"/>
    <property type="match status" value="1"/>
</dbReference>
<dbReference type="InterPro" id="IPR005199">
    <property type="entry name" value="Glyco_hydro_79"/>
</dbReference>
<dbReference type="EMBL" id="RSDW01000001">
    <property type="protein sequence ID" value="RSL16836.1"/>
    <property type="molecule type" value="Genomic_DNA"/>
</dbReference>
<evidence type="ECO:0000313" key="2">
    <source>
        <dbReference type="Proteomes" id="UP000269669"/>
    </source>
</evidence>
<name>A0A428MIZ7_9BACT</name>
<dbReference type="RefSeq" id="WP_221761616.1">
    <property type="nucleotide sequence ID" value="NZ_RSDW01000001.1"/>
</dbReference>
<keyword evidence="2" id="KW-1185">Reference proteome</keyword>
<dbReference type="InterPro" id="IPR017853">
    <property type="entry name" value="GH"/>
</dbReference>
<dbReference type="Gene3D" id="3.20.20.80">
    <property type="entry name" value="Glycosidases"/>
    <property type="match status" value="1"/>
</dbReference>
<sequence>MRSEGGVWAALVVFAGVVVTPSLFGASPAPVTPAKMPRVGTIDERFQSFNIEMVEVTGGRFWAPYKKSANAAVEPSAAKLSVPAGMDPSLYRYRSPIDLTNPRLRKLAAALGPAYVRVSGTWANSTYFQDSDEAAPAAPPTGFGSVLTRKEWKGVVDFAHAVDAKIVTSFAVSGGVRNADGVWTPDEAAKFLAYSKNIGGDVAAAEFFNEPTFATIGGAPKGYDGTAYGRDYKVFHTFAKANAPGMVILGPGSVGENGLATGFALVKTEDMLSQPGSEVDAFSYHFYGGVSKRCYRPGMGSQVTAEAALSEDWLARTNKDEAFYAALRDKYEAGRPMWLTETGETACGGDPWASSFIDSFRYLNQLGTLAKRGVQVVIHNTLAASDYGLIDESTLEPRPNYWAALLWRNLMGTTVLDAGPSPAPNVFLYAHCLRGRQGGVALLAINADRSASHEFAVPVKSERFTLTAKDLLDNRVSLNGRELMLGADDALPQMKGELTKAGNVSLAPVSITFLAIQDAGNSVCR</sequence>
<organism evidence="1 2">
    <name type="scientific">Edaphobacter aggregans</name>
    <dbReference type="NCBI Taxonomy" id="570835"/>
    <lineage>
        <taxon>Bacteria</taxon>
        <taxon>Pseudomonadati</taxon>
        <taxon>Acidobacteriota</taxon>
        <taxon>Terriglobia</taxon>
        <taxon>Terriglobales</taxon>
        <taxon>Acidobacteriaceae</taxon>
        <taxon>Edaphobacter</taxon>
    </lineage>
</organism>
<dbReference type="Proteomes" id="UP000269669">
    <property type="component" value="Unassembled WGS sequence"/>
</dbReference>
<evidence type="ECO:0000313" key="1">
    <source>
        <dbReference type="EMBL" id="RSL16836.1"/>
    </source>
</evidence>
<protein>
    <submittedName>
        <fullName evidence="1">Glycosyl hydrolase family 79</fullName>
    </submittedName>
</protein>
<dbReference type="GO" id="GO:0016020">
    <property type="term" value="C:membrane"/>
    <property type="evidence" value="ECO:0007669"/>
    <property type="project" value="InterPro"/>
</dbReference>